<evidence type="ECO:0000313" key="3">
    <source>
        <dbReference type="Proteomes" id="UP000479043"/>
    </source>
</evidence>
<keyword evidence="3" id="KW-1185">Reference proteome</keyword>
<gene>
    <name evidence="2" type="ORF">GR167_14105</name>
</gene>
<sequence length="187" mass="21308">MPIVTRAKQFLRRFGSETGGSVALEAVIVAPFLFWVFLASYVYFDAYRQTSVNIKANYTIGDLLSRETEAINESYIDSMESLFTFLAKTGSDARIRISVAMWDEEDNVYKLDWSRARGGETALTDADINGMANELPTLMDNERVIVVETWSHYSPLFQVGLPEEDIYERSSTSPRFAPQLVWDRYAD</sequence>
<protein>
    <submittedName>
        <fullName evidence="2">Pilus assembly protein</fullName>
    </submittedName>
</protein>
<dbReference type="EMBL" id="WWEN01000006">
    <property type="protein sequence ID" value="MYM56448.1"/>
    <property type="molecule type" value="Genomic_DNA"/>
</dbReference>
<reference evidence="2 3" key="1">
    <citation type="submission" date="2020-01" db="EMBL/GenBank/DDBJ databases">
        <authorList>
            <person name="Chen S."/>
        </authorList>
    </citation>
    <scope>NUCLEOTIDE SEQUENCE [LARGE SCALE GENOMIC DNA]</scope>
    <source>
        <strain evidence="2 3">GS-10</strain>
    </source>
</reference>
<accession>A0A6L8LK57</accession>
<dbReference type="RefSeq" id="WP_160974360.1">
    <property type="nucleotide sequence ID" value="NZ_WWEN01000006.1"/>
</dbReference>
<evidence type="ECO:0000313" key="2">
    <source>
        <dbReference type="EMBL" id="MYM56448.1"/>
    </source>
</evidence>
<feature type="transmembrane region" description="Helical" evidence="1">
    <location>
        <begin position="21"/>
        <end position="44"/>
    </location>
</feature>
<name>A0A6L8LK57_9RHOB</name>
<keyword evidence="1" id="KW-0812">Transmembrane</keyword>
<dbReference type="AlphaFoldDB" id="A0A6L8LK57"/>
<proteinExistence type="predicted"/>
<dbReference type="Proteomes" id="UP000479043">
    <property type="component" value="Unassembled WGS sequence"/>
</dbReference>
<comment type="caution">
    <text evidence="2">The sequence shown here is derived from an EMBL/GenBank/DDBJ whole genome shotgun (WGS) entry which is preliminary data.</text>
</comment>
<evidence type="ECO:0000256" key="1">
    <source>
        <dbReference type="SAM" id="Phobius"/>
    </source>
</evidence>
<organism evidence="2 3">
    <name type="scientific">Thalassovita mangrovi</name>
    <dbReference type="NCBI Taxonomy" id="2692236"/>
    <lineage>
        <taxon>Bacteria</taxon>
        <taxon>Pseudomonadati</taxon>
        <taxon>Pseudomonadota</taxon>
        <taxon>Alphaproteobacteria</taxon>
        <taxon>Rhodobacterales</taxon>
        <taxon>Roseobacteraceae</taxon>
        <taxon>Thalassovita</taxon>
    </lineage>
</organism>
<keyword evidence="1" id="KW-0472">Membrane</keyword>
<keyword evidence="1" id="KW-1133">Transmembrane helix</keyword>